<dbReference type="AlphaFoldDB" id="A0A813M687"/>
<feature type="region of interest" description="Disordered" evidence="6">
    <location>
        <begin position="166"/>
        <end position="201"/>
    </location>
</feature>
<dbReference type="PANTHER" id="PTHR24335">
    <property type="entry name" value="MOTOR NEURON AND PANCREAS HOMEOBOX PROTEIN"/>
    <property type="match status" value="1"/>
</dbReference>
<feature type="DNA-binding region" description="Homeobox" evidence="4">
    <location>
        <begin position="109"/>
        <end position="168"/>
    </location>
</feature>
<keyword evidence="3 4" id="KW-0539">Nucleus</keyword>
<dbReference type="PRINTS" id="PR00024">
    <property type="entry name" value="HOMEOBOX"/>
</dbReference>
<dbReference type="CDD" id="cd00086">
    <property type="entry name" value="homeodomain"/>
    <property type="match status" value="1"/>
</dbReference>
<dbReference type="EMBL" id="CAJNOJ010000001">
    <property type="protein sequence ID" value="CAF0719010.1"/>
    <property type="molecule type" value="Genomic_DNA"/>
</dbReference>
<dbReference type="GO" id="GO:0005634">
    <property type="term" value="C:nucleus"/>
    <property type="evidence" value="ECO:0007669"/>
    <property type="project" value="UniProtKB-SubCell"/>
</dbReference>
<evidence type="ECO:0000259" key="7">
    <source>
        <dbReference type="PROSITE" id="PS50071"/>
    </source>
</evidence>
<evidence type="ECO:0000256" key="4">
    <source>
        <dbReference type="PROSITE-ProRule" id="PRU00108"/>
    </source>
</evidence>
<dbReference type="InterPro" id="IPR042768">
    <property type="entry name" value="MNX1/Ceh-12"/>
</dbReference>
<dbReference type="InterPro" id="IPR001356">
    <property type="entry name" value="HD"/>
</dbReference>
<protein>
    <recommendedName>
        <fullName evidence="7">Homeobox domain-containing protein</fullName>
    </recommendedName>
</protein>
<evidence type="ECO:0000256" key="2">
    <source>
        <dbReference type="ARBA" id="ARBA00023155"/>
    </source>
</evidence>
<organism evidence="8 9">
    <name type="scientific">Adineta ricciae</name>
    <name type="common">Rotifer</name>
    <dbReference type="NCBI Taxonomy" id="249248"/>
    <lineage>
        <taxon>Eukaryota</taxon>
        <taxon>Metazoa</taxon>
        <taxon>Spiralia</taxon>
        <taxon>Gnathifera</taxon>
        <taxon>Rotifera</taxon>
        <taxon>Eurotatoria</taxon>
        <taxon>Bdelloidea</taxon>
        <taxon>Adinetida</taxon>
        <taxon>Adinetidae</taxon>
        <taxon>Adineta</taxon>
    </lineage>
</organism>
<dbReference type="GO" id="GO:0000981">
    <property type="term" value="F:DNA-binding transcription factor activity, RNA polymerase II-specific"/>
    <property type="evidence" value="ECO:0007669"/>
    <property type="project" value="InterPro"/>
</dbReference>
<dbReference type="InterPro" id="IPR020479">
    <property type="entry name" value="HD_metazoa"/>
</dbReference>
<feature type="compositionally biased region" description="Low complexity" evidence="6">
    <location>
        <begin position="188"/>
        <end position="201"/>
    </location>
</feature>
<dbReference type="SUPFAM" id="SSF46689">
    <property type="entry name" value="Homeodomain-like"/>
    <property type="match status" value="1"/>
</dbReference>
<dbReference type="InterPro" id="IPR009057">
    <property type="entry name" value="Homeodomain-like_sf"/>
</dbReference>
<dbReference type="GO" id="GO:0007417">
    <property type="term" value="P:central nervous system development"/>
    <property type="evidence" value="ECO:0007669"/>
    <property type="project" value="TreeGrafter"/>
</dbReference>
<dbReference type="PANTHER" id="PTHR24335:SF4">
    <property type="entry name" value="EXTRA-EXTRA"/>
    <property type="match status" value="1"/>
</dbReference>
<accession>A0A813M687</accession>
<reference evidence="8" key="1">
    <citation type="submission" date="2021-02" db="EMBL/GenBank/DDBJ databases">
        <authorList>
            <person name="Nowell W R."/>
        </authorList>
    </citation>
    <scope>NUCLEOTIDE SEQUENCE</scope>
</reference>
<dbReference type="Gene3D" id="1.10.10.60">
    <property type="entry name" value="Homeodomain-like"/>
    <property type="match status" value="1"/>
</dbReference>
<dbReference type="Proteomes" id="UP000663852">
    <property type="component" value="Unassembled WGS sequence"/>
</dbReference>
<sequence>MTTFSIASILGDENPKHDKEDNDSNTNTIDEQRQHQQFLLNNSVQHLYNIFCKNAALAVRLNDQHQNKTNLIRSFPLEASSPSSTDFYSLHKLSSTSYQGSPISYYGKSRRPRTAFTSQQLLELEKQFRENKYLSKPKRFEVATSLMLSETQIKIWFQNRRMKWKRNKKLPSDDSSTSMVIKDEPFDTTDSPSSSATMSPS</sequence>
<evidence type="ECO:0000256" key="3">
    <source>
        <dbReference type="ARBA" id="ARBA00023242"/>
    </source>
</evidence>
<dbReference type="PROSITE" id="PS00027">
    <property type="entry name" value="HOMEOBOX_1"/>
    <property type="match status" value="1"/>
</dbReference>
<evidence type="ECO:0000256" key="5">
    <source>
        <dbReference type="RuleBase" id="RU000682"/>
    </source>
</evidence>
<dbReference type="GO" id="GO:0048812">
    <property type="term" value="P:neuron projection morphogenesis"/>
    <property type="evidence" value="ECO:0007669"/>
    <property type="project" value="TreeGrafter"/>
</dbReference>
<dbReference type="GO" id="GO:1990837">
    <property type="term" value="F:sequence-specific double-stranded DNA binding"/>
    <property type="evidence" value="ECO:0007669"/>
    <property type="project" value="TreeGrafter"/>
</dbReference>
<dbReference type="InterPro" id="IPR017970">
    <property type="entry name" value="Homeobox_CS"/>
</dbReference>
<name>A0A813M687_ADIRI</name>
<dbReference type="OrthoDB" id="6159439at2759"/>
<evidence type="ECO:0000313" key="9">
    <source>
        <dbReference type="Proteomes" id="UP000663852"/>
    </source>
</evidence>
<evidence type="ECO:0000256" key="6">
    <source>
        <dbReference type="SAM" id="MobiDB-lite"/>
    </source>
</evidence>
<evidence type="ECO:0000256" key="1">
    <source>
        <dbReference type="ARBA" id="ARBA00023125"/>
    </source>
</evidence>
<dbReference type="SMART" id="SM00389">
    <property type="entry name" value="HOX"/>
    <property type="match status" value="1"/>
</dbReference>
<proteinExistence type="predicted"/>
<keyword evidence="2 4" id="KW-0371">Homeobox</keyword>
<comment type="caution">
    <text evidence="8">The sequence shown here is derived from an EMBL/GenBank/DDBJ whole genome shotgun (WGS) entry which is preliminary data.</text>
</comment>
<keyword evidence="1 4" id="KW-0238">DNA-binding</keyword>
<feature type="domain" description="Homeobox" evidence="7">
    <location>
        <begin position="107"/>
        <end position="167"/>
    </location>
</feature>
<evidence type="ECO:0000313" key="8">
    <source>
        <dbReference type="EMBL" id="CAF0719010.1"/>
    </source>
</evidence>
<dbReference type="Pfam" id="PF00046">
    <property type="entry name" value="Homeodomain"/>
    <property type="match status" value="1"/>
</dbReference>
<gene>
    <name evidence="8" type="ORF">EDS130_LOCUS40</name>
</gene>
<comment type="subcellular location">
    <subcellularLocation>
        <location evidence="4 5">Nucleus</location>
    </subcellularLocation>
</comment>
<dbReference type="PROSITE" id="PS50071">
    <property type="entry name" value="HOMEOBOX_2"/>
    <property type="match status" value="1"/>
</dbReference>